<dbReference type="EMBL" id="JAPMOU010000076">
    <property type="protein sequence ID" value="MDE1465668.1"/>
    <property type="molecule type" value="Genomic_DNA"/>
</dbReference>
<reference evidence="1 2" key="1">
    <citation type="submission" date="2022-11" db="EMBL/GenBank/DDBJ databases">
        <title>Spartinivicinus poritis sp. nov., isolated from scleractinian coral Porites lutea.</title>
        <authorList>
            <person name="Zhang G."/>
            <person name="Cai L."/>
            <person name="Wei Q."/>
        </authorList>
    </citation>
    <scope>NUCLEOTIDE SEQUENCE [LARGE SCALE GENOMIC DNA]</scope>
    <source>
        <strain evidence="1 2">A2-2</strain>
    </source>
</reference>
<protein>
    <submittedName>
        <fullName evidence="1">Uncharacterized protein</fullName>
    </submittedName>
</protein>
<name>A0ABT5UH34_9GAMM</name>
<gene>
    <name evidence="1" type="ORF">ORQ98_27265</name>
</gene>
<keyword evidence="2" id="KW-1185">Reference proteome</keyword>
<dbReference type="Proteomes" id="UP001528823">
    <property type="component" value="Unassembled WGS sequence"/>
</dbReference>
<proteinExistence type="predicted"/>
<accession>A0ABT5UH34</accession>
<evidence type="ECO:0000313" key="1">
    <source>
        <dbReference type="EMBL" id="MDE1465668.1"/>
    </source>
</evidence>
<comment type="caution">
    <text evidence="1">The sequence shown here is derived from an EMBL/GenBank/DDBJ whole genome shotgun (WGS) entry which is preliminary data.</text>
</comment>
<evidence type="ECO:0000313" key="2">
    <source>
        <dbReference type="Proteomes" id="UP001528823"/>
    </source>
</evidence>
<dbReference type="RefSeq" id="WP_274691972.1">
    <property type="nucleotide sequence ID" value="NZ_JAPMOU010000076.1"/>
</dbReference>
<sequence length="110" mass="12421">MAYVNPPKINKTDLSSWTHQQQNYFWHPGAQQTEKPHLHLTGSTVSEVVTISNLSYTTTAGGTENINLVFNSETGFATIVRDIEYKLAYNIKIEDINNKLHKVEEIVTAD</sequence>
<organism evidence="1 2">
    <name type="scientific">Spartinivicinus poritis</name>
    <dbReference type="NCBI Taxonomy" id="2994640"/>
    <lineage>
        <taxon>Bacteria</taxon>
        <taxon>Pseudomonadati</taxon>
        <taxon>Pseudomonadota</taxon>
        <taxon>Gammaproteobacteria</taxon>
        <taxon>Oceanospirillales</taxon>
        <taxon>Zooshikellaceae</taxon>
        <taxon>Spartinivicinus</taxon>
    </lineage>
</organism>